<protein>
    <submittedName>
        <fullName evidence="2">Uncharacterized protein</fullName>
    </submittedName>
</protein>
<comment type="caution">
    <text evidence="2">The sequence shown here is derived from an EMBL/GenBank/DDBJ whole genome shotgun (WGS) entry which is preliminary data.</text>
</comment>
<dbReference type="Proteomes" id="UP000531561">
    <property type="component" value="Unassembled WGS sequence"/>
</dbReference>
<organism evidence="2 3">
    <name type="scientific">Botrytis fragariae</name>
    <dbReference type="NCBI Taxonomy" id="1964551"/>
    <lineage>
        <taxon>Eukaryota</taxon>
        <taxon>Fungi</taxon>
        <taxon>Dikarya</taxon>
        <taxon>Ascomycota</taxon>
        <taxon>Pezizomycotina</taxon>
        <taxon>Leotiomycetes</taxon>
        <taxon>Helotiales</taxon>
        <taxon>Sclerotiniaceae</taxon>
        <taxon>Botrytis</taxon>
    </lineage>
</organism>
<dbReference type="AlphaFoldDB" id="A0A8H6AIV0"/>
<reference evidence="2 3" key="1">
    <citation type="journal article" date="2020" name="Phytopathology">
        <title>A high-quality genome resource of Botrytis fragariae, a new and rapidly spreading fungal pathogen causing strawberry gray mold in the U.S.A.</title>
        <authorList>
            <person name="Wu Y."/>
            <person name="Saski C.A."/>
            <person name="Schnabel G."/>
            <person name="Xiao S."/>
            <person name="Hu M."/>
        </authorList>
    </citation>
    <scope>NUCLEOTIDE SEQUENCE [LARGE SCALE GENOMIC DNA]</scope>
    <source>
        <strain evidence="2 3">BVB16</strain>
    </source>
</reference>
<evidence type="ECO:0000313" key="2">
    <source>
        <dbReference type="EMBL" id="KAF5868447.1"/>
    </source>
</evidence>
<accession>A0A8H6AIV0</accession>
<dbReference type="RefSeq" id="XP_037187396.1">
    <property type="nucleotide sequence ID" value="XM_037342674.1"/>
</dbReference>
<sequence length="68" mass="7879">MQSFSSPKDPTKKRLKKKLFVTRIKIRIHSLNYSISNFSSICGLGEERWTGRSKDESTSIEKEHLHDA</sequence>
<dbReference type="GeneID" id="59266366"/>
<evidence type="ECO:0000256" key="1">
    <source>
        <dbReference type="SAM" id="MobiDB-lite"/>
    </source>
</evidence>
<evidence type="ECO:0000313" key="3">
    <source>
        <dbReference type="Proteomes" id="UP000531561"/>
    </source>
</evidence>
<dbReference type="EMBL" id="JABFCT010000022">
    <property type="protein sequence ID" value="KAF5868447.1"/>
    <property type="molecule type" value="Genomic_DNA"/>
</dbReference>
<feature type="region of interest" description="Disordered" evidence="1">
    <location>
        <begin position="49"/>
        <end position="68"/>
    </location>
</feature>
<name>A0A8H6AIV0_9HELO</name>
<gene>
    <name evidence="2" type="ORF">Bfra_012357</name>
</gene>
<keyword evidence="3" id="KW-1185">Reference proteome</keyword>
<proteinExistence type="predicted"/>